<feature type="region of interest" description="Disordered" evidence="1">
    <location>
        <begin position="329"/>
        <end position="364"/>
    </location>
</feature>
<accession>Q16UA9</accession>
<name>Q16UA9_AEDAE</name>
<dbReference type="Pfam" id="PF07253">
    <property type="entry name" value="Gypsy"/>
    <property type="match status" value="1"/>
</dbReference>
<keyword evidence="2" id="KW-1133">Transmembrane helix</keyword>
<dbReference type="OMA" id="PLTECIE"/>
<dbReference type="InterPro" id="IPR009882">
    <property type="entry name" value="Gypsy"/>
</dbReference>
<protein>
    <submittedName>
        <fullName evidence="3">AAEL009966-PA</fullName>
    </submittedName>
</protein>
<dbReference type="EMBL" id="CH477627">
    <property type="protein sequence ID" value="EAT38107.1"/>
    <property type="molecule type" value="Genomic_DNA"/>
</dbReference>
<dbReference type="PaxDb" id="7159-AAEL009966-PA"/>
<proteinExistence type="predicted"/>
<feature type="transmembrane region" description="Helical" evidence="2">
    <location>
        <begin position="292"/>
        <end position="317"/>
    </location>
</feature>
<evidence type="ECO:0000256" key="1">
    <source>
        <dbReference type="SAM" id="MobiDB-lite"/>
    </source>
</evidence>
<feature type="compositionally biased region" description="Polar residues" evidence="1">
    <location>
        <begin position="346"/>
        <end position="356"/>
    </location>
</feature>
<reference evidence="3" key="2">
    <citation type="journal article" date="2007" name="Science">
        <title>Genome sequence of Aedes aegypti, a major arbovirus vector.</title>
        <authorList>
            <person name="Nene V."/>
            <person name="Wortman J.R."/>
            <person name="Lawson D."/>
            <person name="Haas B."/>
            <person name="Kodira C."/>
            <person name="Tu Z.J."/>
            <person name="Loftus B."/>
            <person name="Xi Z."/>
            <person name="Megy K."/>
            <person name="Grabherr M."/>
            <person name="Ren Q."/>
            <person name="Zdobnov E.M."/>
            <person name="Lobo N.F."/>
            <person name="Campbell K.S."/>
            <person name="Brown S.E."/>
            <person name="Bonaldo M.F."/>
            <person name="Zhu J."/>
            <person name="Sinkins S.P."/>
            <person name="Hogenkamp D.G."/>
            <person name="Amedeo P."/>
            <person name="Arensburger P."/>
            <person name="Atkinson P.W."/>
            <person name="Bidwell S."/>
            <person name="Biedler J."/>
            <person name="Birney E."/>
            <person name="Bruggner R.V."/>
            <person name="Costas J."/>
            <person name="Coy M.R."/>
            <person name="Crabtree J."/>
            <person name="Crawford M."/>
            <person name="Debruyn B."/>
            <person name="Decaprio D."/>
            <person name="Eiglmeier K."/>
            <person name="Eisenstadt E."/>
            <person name="El-Dorry H."/>
            <person name="Gelbart W.M."/>
            <person name="Gomes S.L."/>
            <person name="Hammond M."/>
            <person name="Hannick L.I."/>
            <person name="Hogan J.R."/>
            <person name="Holmes M.H."/>
            <person name="Jaffe D."/>
            <person name="Johnston J.S."/>
            <person name="Kennedy R.C."/>
            <person name="Koo H."/>
            <person name="Kravitz S."/>
            <person name="Kriventseva E.V."/>
            <person name="Kulp D."/>
            <person name="Labutti K."/>
            <person name="Lee E."/>
            <person name="Li S."/>
            <person name="Lovin D.D."/>
            <person name="Mao C."/>
            <person name="Mauceli E."/>
            <person name="Menck C.F."/>
            <person name="Miller J.R."/>
            <person name="Montgomery P."/>
            <person name="Mori A."/>
            <person name="Nascimento A.L."/>
            <person name="Naveira H.F."/>
            <person name="Nusbaum C."/>
            <person name="O'leary S."/>
            <person name="Orvis J."/>
            <person name="Pertea M."/>
            <person name="Quesneville H."/>
            <person name="Reidenbach K.R."/>
            <person name="Rogers Y.H."/>
            <person name="Roth C.W."/>
            <person name="Schneider J.R."/>
            <person name="Schatz M."/>
            <person name="Shumway M."/>
            <person name="Stanke M."/>
            <person name="Stinson E.O."/>
            <person name="Tubio J.M."/>
            <person name="Vanzee J.P."/>
            <person name="Verjovski-Almeida S."/>
            <person name="Werner D."/>
            <person name="White O."/>
            <person name="Wyder S."/>
            <person name="Zeng Q."/>
            <person name="Zhao Q."/>
            <person name="Zhao Y."/>
            <person name="Hill C.A."/>
            <person name="Raikhel A.S."/>
            <person name="Soares M.B."/>
            <person name="Knudson D.L."/>
            <person name="Lee N.H."/>
            <person name="Galagan J."/>
            <person name="Salzberg S.L."/>
            <person name="Paulsen I.T."/>
            <person name="Dimopoulos G."/>
            <person name="Collins F.H."/>
            <person name="Birren B."/>
            <person name="Fraser-Liggett C.M."/>
            <person name="Severson D.W."/>
        </authorList>
    </citation>
    <scope>NUCLEOTIDE SEQUENCE [LARGE SCALE GENOMIC DNA]</scope>
    <source>
        <strain evidence="3">Liverpool</strain>
    </source>
</reference>
<keyword evidence="2" id="KW-0812">Transmembrane</keyword>
<evidence type="ECO:0000313" key="3">
    <source>
        <dbReference type="EMBL" id="EAT38107.1"/>
    </source>
</evidence>
<dbReference type="HOGENOM" id="CLU_761221_0_0_1"/>
<sequence length="364" mass="41553">MYMANRKKVDELTLYQGLSLITAIYNDSKHSTTQLTPRQIIFDELIYQLEIIEEAITLARKNIPSSRIISSRELLTAKQFLSHEGLEQDMLDNVLDIASVYVIYSKEMIIYTLKIPRIKNVVYKLNFIEPVVQNNRKIQLSANFYLDGPKPSQVEPLTECIEQLITGKPAYCNVERTYGKNFIKRVNDANIVVNAADLIMPSNCSAQERKLQGSFLIQFQQCTLKLDNQEYDNSVYEAQPQSFIPTTGLKVTPVKLINRLPLELLQEQHLEHRDNIAHLNLTSNNIHWKVNLFGWLSFGSFSTLMIIIIIAIIIGVLRTAIWRGIQTSESQQSAHAKQQPEEGKSSEASTDVTSTRYPRLIPQP</sequence>
<dbReference type="Proteomes" id="UP000682892">
    <property type="component" value="Chromosome 2"/>
</dbReference>
<evidence type="ECO:0000256" key="2">
    <source>
        <dbReference type="SAM" id="Phobius"/>
    </source>
</evidence>
<reference evidence="3" key="3">
    <citation type="submission" date="2012-09" db="EMBL/GenBank/DDBJ databases">
        <authorList>
            <consortium name="VectorBase"/>
        </authorList>
    </citation>
    <scope>NUCLEOTIDE SEQUENCE</scope>
    <source>
        <strain evidence="3">Liverpool</strain>
    </source>
</reference>
<dbReference type="VEuPathDB" id="VectorBase:AAEL022061"/>
<reference evidence="3" key="1">
    <citation type="submission" date="2005-10" db="EMBL/GenBank/DDBJ databases">
        <authorList>
            <person name="Loftus B.J."/>
            <person name="Nene V.M."/>
            <person name="Hannick L.I."/>
            <person name="Bidwell S."/>
            <person name="Haas B."/>
            <person name="Amedeo P."/>
            <person name="Orvis J."/>
            <person name="Wortman J.R."/>
            <person name="White O.R."/>
            <person name="Salzberg S."/>
            <person name="Shumway M."/>
            <person name="Koo H."/>
            <person name="Zhao Y."/>
            <person name="Holmes M."/>
            <person name="Miller J."/>
            <person name="Schatz M."/>
            <person name="Pop M."/>
            <person name="Pai G."/>
            <person name="Utterback T."/>
            <person name="Rogers Y.-H."/>
            <person name="Kravitz S."/>
            <person name="Fraser C.M."/>
        </authorList>
    </citation>
    <scope>NUCLEOTIDE SEQUENCE</scope>
    <source>
        <strain evidence="3">Liverpool</strain>
    </source>
</reference>
<organism evidence="3 4">
    <name type="scientific">Aedes aegypti</name>
    <name type="common">Yellowfever mosquito</name>
    <name type="synonym">Culex aegypti</name>
    <dbReference type="NCBI Taxonomy" id="7159"/>
    <lineage>
        <taxon>Eukaryota</taxon>
        <taxon>Metazoa</taxon>
        <taxon>Ecdysozoa</taxon>
        <taxon>Arthropoda</taxon>
        <taxon>Hexapoda</taxon>
        <taxon>Insecta</taxon>
        <taxon>Pterygota</taxon>
        <taxon>Neoptera</taxon>
        <taxon>Endopterygota</taxon>
        <taxon>Diptera</taxon>
        <taxon>Nematocera</taxon>
        <taxon>Culicoidea</taxon>
        <taxon>Culicidae</taxon>
        <taxon>Culicinae</taxon>
        <taxon>Aedini</taxon>
        <taxon>Aedes</taxon>
        <taxon>Stegomyia</taxon>
    </lineage>
</organism>
<evidence type="ECO:0000313" key="4">
    <source>
        <dbReference type="Proteomes" id="UP000682892"/>
    </source>
</evidence>
<gene>
    <name evidence="3" type="ORF">AaeL_AAEL009966</name>
</gene>
<dbReference type="AlphaFoldDB" id="Q16UA9"/>
<keyword evidence="2" id="KW-0472">Membrane</keyword>